<dbReference type="InterPro" id="IPR036291">
    <property type="entry name" value="NAD(P)-bd_dom_sf"/>
</dbReference>
<dbReference type="SUPFAM" id="SSF51735">
    <property type="entry name" value="NAD(P)-binding Rossmann-fold domains"/>
    <property type="match status" value="1"/>
</dbReference>
<protein>
    <submittedName>
        <fullName evidence="3">3-oxoacyl-[acyl-carrier-protein] reductase, putative</fullName>
        <ecNumber evidence="3">1.5.1.33</ecNumber>
    </submittedName>
</protein>
<dbReference type="PROSITE" id="PS00061">
    <property type="entry name" value="ADH_SHORT"/>
    <property type="match status" value="1"/>
</dbReference>
<dbReference type="EC" id="1.5.1.33" evidence="3"/>
<dbReference type="Pfam" id="PF13561">
    <property type="entry name" value="adh_short_C2"/>
    <property type="match status" value="1"/>
</dbReference>
<dbReference type="InterPro" id="IPR002347">
    <property type="entry name" value="SDR_fam"/>
</dbReference>
<comment type="similarity">
    <text evidence="1">Belongs to the short-chain dehydrogenases/reductases (SDR) family.</text>
</comment>
<dbReference type="PANTHER" id="PTHR43639">
    <property type="entry name" value="OXIDOREDUCTASE, SHORT-CHAIN DEHYDROGENASE/REDUCTASE FAMILY (AFU_ORTHOLOGUE AFUA_5G02870)"/>
    <property type="match status" value="1"/>
</dbReference>
<dbReference type="Gene3D" id="3.40.50.720">
    <property type="entry name" value="NAD(P)-binding Rossmann-like Domain"/>
    <property type="match status" value="1"/>
</dbReference>
<dbReference type="GO" id="GO:0016491">
    <property type="term" value="F:oxidoreductase activity"/>
    <property type="evidence" value="ECO:0000318"/>
    <property type="project" value="GO_Central"/>
</dbReference>
<dbReference type="Proteomes" id="UP000008311">
    <property type="component" value="Unassembled WGS sequence"/>
</dbReference>
<dbReference type="eggNOG" id="KOG0725">
    <property type="taxonomic scope" value="Eukaryota"/>
</dbReference>
<keyword evidence="4" id="KW-1185">Reference proteome</keyword>
<evidence type="ECO:0000256" key="2">
    <source>
        <dbReference type="ARBA" id="ARBA00023002"/>
    </source>
</evidence>
<reference evidence="4" key="1">
    <citation type="journal article" date="2010" name="Nat. Biotechnol.">
        <title>Draft genome sequence of the oilseed species Ricinus communis.</title>
        <authorList>
            <person name="Chan A.P."/>
            <person name="Crabtree J."/>
            <person name="Zhao Q."/>
            <person name="Lorenzi H."/>
            <person name="Orvis J."/>
            <person name="Puiu D."/>
            <person name="Melake-Berhan A."/>
            <person name="Jones K.M."/>
            <person name="Redman J."/>
            <person name="Chen G."/>
            <person name="Cahoon E.B."/>
            <person name="Gedil M."/>
            <person name="Stanke M."/>
            <person name="Haas B.J."/>
            <person name="Wortman J.R."/>
            <person name="Fraser-Liggett C.M."/>
            <person name="Ravel J."/>
            <person name="Rabinowicz P.D."/>
        </authorList>
    </citation>
    <scope>NUCLEOTIDE SEQUENCE [LARGE SCALE GENOMIC DNA]</scope>
    <source>
        <strain evidence="4">cv. Hale</strain>
    </source>
</reference>
<dbReference type="EMBL" id="EQ980791">
    <property type="protein sequence ID" value="EEF24979.1"/>
    <property type="molecule type" value="Genomic_DNA"/>
</dbReference>
<sequence>MAIEHGRVALITGAARRLGAQIARTLHDGGWRVAIHYRQSAEEALLLLDELNARRGKSACCLSADLLDTARLPELVDKTVAKFGRLDALINNASSFYPTPVGSITLRDWDDLTGSNFRAPLFLSQAAAPALRDSGGCIVNIADIHADRPLPGYALYSASKGALATLTRALAIELAPQVRVNGVAPGPIQWPENDLFDAAERERIVQQTLLRREGHPQDIARTVRFLVDDAPYITGQIIAVDGGRSVHL</sequence>
<dbReference type="PANTHER" id="PTHR43639:SF1">
    <property type="entry name" value="SHORT-CHAIN DEHYDROGENASE_REDUCTASE FAMILY PROTEIN"/>
    <property type="match status" value="1"/>
</dbReference>
<evidence type="ECO:0000313" key="4">
    <source>
        <dbReference type="Proteomes" id="UP000008311"/>
    </source>
</evidence>
<dbReference type="STRING" id="3988.B9TGN6"/>
<keyword evidence="2 3" id="KW-0560">Oxidoreductase</keyword>
<organism evidence="3 4">
    <name type="scientific">Ricinus communis</name>
    <name type="common">Castor bean</name>
    <dbReference type="NCBI Taxonomy" id="3988"/>
    <lineage>
        <taxon>Eukaryota</taxon>
        <taxon>Viridiplantae</taxon>
        <taxon>Streptophyta</taxon>
        <taxon>Embryophyta</taxon>
        <taxon>Tracheophyta</taxon>
        <taxon>Spermatophyta</taxon>
        <taxon>Magnoliopsida</taxon>
        <taxon>eudicotyledons</taxon>
        <taxon>Gunneridae</taxon>
        <taxon>Pentapetalae</taxon>
        <taxon>rosids</taxon>
        <taxon>fabids</taxon>
        <taxon>Malpighiales</taxon>
        <taxon>Euphorbiaceae</taxon>
        <taxon>Acalyphoideae</taxon>
        <taxon>Acalypheae</taxon>
        <taxon>Ricinus</taxon>
    </lineage>
</organism>
<evidence type="ECO:0000313" key="3">
    <source>
        <dbReference type="EMBL" id="EEF24979.1"/>
    </source>
</evidence>
<dbReference type="PRINTS" id="PR00081">
    <property type="entry name" value="GDHRDH"/>
</dbReference>
<evidence type="ECO:0000256" key="1">
    <source>
        <dbReference type="ARBA" id="ARBA00006484"/>
    </source>
</evidence>
<dbReference type="FunFam" id="3.40.50.720:FF:000084">
    <property type="entry name" value="Short-chain dehydrogenase reductase"/>
    <property type="match status" value="1"/>
</dbReference>
<gene>
    <name evidence="3" type="ORF">RCOM_1816050</name>
</gene>
<dbReference type="AlphaFoldDB" id="B9TGN6"/>
<dbReference type="PRINTS" id="PR00080">
    <property type="entry name" value="SDRFAMILY"/>
</dbReference>
<dbReference type="NCBIfam" id="NF006598">
    <property type="entry name" value="PRK09135.1"/>
    <property type="match status" value="1"/>
</dbReference>
<accession>B9TGN6</accession>
<dbReference type="InterPro" id="IPR020904">
    <property type="entry name" value="Sc_DH/Rdtase_CS"/>
</dbReference>
<dbReference type="InParanoid" id="B9TGN6"/>
<proteinExistence type="inferred from homology"/>
<dbReference type="GO" id="GO:0047040">
    <property type="term" value="F:pteridine reductase activity"/>
    <property type="evidence" value="ECO:0007669"/>
    <property type="project" value="UniProtKB-EC"/>
</dbReference>
<name>B9TGN6_RICCO</name>